<dbReference type="InterPro" id="IPR013934">
    <property type="entry name" value="Utp13_C"/>
</dbReference>
<feature type="region of interest" description="Disordered" evidence="6">
    <location>
        <begin position="745"/>
        <end position="773"/>
    </location>
</feature>
<dbReference type="InterPro" id="IPR020472">
    <property type="entry name" value="WD40_PAC1"/>
</dbReference>
<accession>A0ABN9RTB7</accession>
<feature type="repeat" description="WD" evidence="5">
    <location>
        <begin position="563"/>
        <end position="604"/>
    </location>
</feature>
<feature type="repeat" description="WD" evidence="5">
    <location>
        <begin position="521"/>
        <end position="562"/>
    </location>
</feature>
<name>A0ABN9RTB7_9DINO</name>
<dbReference type="InterPro" id="IPR036322">
    <property type="entry name" value="WD40_repeat_dom_sf"/>
</dbReference>
<dbReference type="InterPro" id="IPR001680">
    <property type="entry name" value="WD40_rpt"/>
</dbReference>
<feature type="compositionally biased region" description="Acidic residues" evidence="6">
    <location>
        <begin position="950"/>
        <end position="965"/>
    </location>
</feature>
<dbReference type="Pfam" id="PF08625">
    <property type="entry name" value="Utp13"/>
    <property type="match status" value="1"/>
</dbReference>
<reference evidence="8" key="1">
    <citation type="submission" date="2023-10" db="EMBL/GenBank/DDBJ databases">
        <authorList>
            <person name="Chen Y."/>
            <person name="Shah S."/>
            <person name="Dougan E. K."/>
            <person name="Thang M."/>
            <person name="Chan C."/>
        </authorList>
    </citation>
    <scope>NUCLEOTIDE SEQUENCE [LARGE SCALE GENOMIC DNA]</scope>
</reference>
<sequence>MAAAEPPRLSEAWTVEGRHTGCYTGGKVSWCEGAQLLGCLCNEDLQLVSLSPDADESRKVSQDGDGVLTFAIDPSGKNACTSHRSGLLRHFELLPAPQAPAERRSWKAHDNVIADLCFDAAGAFVATGSVDKTAKVWDFTGYFCTHNFRGHPAMVSIVRFHPTRLQLVTVADTEVRLWDLKTSTCVGVMKDHLTSISSLCFARLAEKSYQLVTGGRDQIVNVWQLEQKPSLVKTIPVFENVEGVAAVPLKVLQNVPTEGASDQGAFSQWLQRGAKLPPFVVVTVGDKGLLRVWSPADGTRVASHASPHAAKGAFRQVHLLDGIAGRRLLTVGDDLNLVVWTLPELVPSTYIMGQNEEIVHVQFIPSLSWPEATEDAPAPAAVGTDRFVCITNDEFPRVVRSRGFGATMLRGHSDVVISCDVSADGRWIATGGKDQSIRVWSASQCRPVCVLAGHAGSVSALSFPKKRPKGPASAGSGPLWLVSGSQDKTMKIWKLPSEAQLEERLGKGDEELSISKAKVTVVAHAKEVNDVTVAPNNKLLASGGHDKIVRVWKFPEGSLMGECKGHRRGVWCVAFSPTDQVIASASGDSTVRLWNLKDYTTIRAFQGHESAVLRVCFLGNGVQLMTSSVDGLLKLWHIRTADCAATFEEHTGKVWCIDVIGDRMVSGGADAKMCVWRDTTIEKAKAANDARAEVALKDSRIGLLVRDGKLEKAMTLALDLNRPGQLKQIISEHTMDAVSKIVAKAEAPPDGEKEDAAPEVEAGDCDGADGPQGAGSVGAVSDLDLRRWIVSLSDTQLERLVGILDSWISNRKMASLAQMLMGVLLLSVPPARLKGLEGMNATCGSVLSYSSRHMTRVESLLQKTFVLELVMQSGSHGLVQEGVQRGAAAGEAQGGGAGGAEEALRRTMDVLLGGAGEGEDADTGSEEASDAGDGDDGGLLAESPPAAAGGDEDEDEDEAEQEDGEASVGGPTARKRRRLRS</sequence>
<evidence type="ECO:0000256" key="4">
    <source>
        <dbReference type="ARBA" id="ARBA00023242"/>
    </source>
</evidence>
<feature type="repeat" description="WD" evidence="5">
    <location>
        <begin position="481"/>
        <end position="503"/>
    </location>
</feature>
<dbReference type="InterPro" id="IPR015943">
    <property type="entry name" value="WD40/YVTN_repeat-like_dom_sf"/>
</dbReference>
<proteinExistence type="predicted"/>
<evidence type="ECO:0000313" key="8">
    <source>
        <dbReference type="EMBL" id="CAK0822557.1"/>
    </source>
</evidence>
<keyword evidence="3" id="KW-0677">Repeat</keyword>
<keyword evidence="2 5" id="KW-0853">WD repeat</keyword>
<feature type="repeat" description="WD" evidence="5">
    <location>
        <begin position="106"/>
        <end position="138"/>
    </location>
</feature>
<comment type="subcellular location">
    <subcellularLocation>
        <location evidence="1">Nucleus</location>
        <location evidence="1">Nucleolus</location>
    </subcellularLocation>
</comment>
<dbReference type="Gene3D" id="2.130.10.10">
    <property type="entry name" value="YVTN repeat-like/Quinoprotein amine dehydrogenase"/>
    <property type="match status" value="3"/>
</dbReference>
<evidence type="ECO:0000256" key="2">
    <source>
        <dbReference type="ARBA" id="ARBA00022574"/>
    </source>
</evidence>
<dbReference type="InterPro" id="IPR019775">
    <property type="entry name" value="WD40_repeat_CS"/>
</dbReference>
<dbReference type="Pfam" id="PF00400">
    <property type="entry name" value="WD40"/>
    <property type="match status" value="9"/>
</dbReference>
<dbReference type="Proteomes" id="UP001189429">
    <property type="component" value="Unassembled WGS sequence"/>
</dbReference>
<dbReference type="PRINTS" id="PR00320">
    <property type="entry name" value="GPROTEINBRPT"/>
</dbReference>
<feature type="repeat" description="WD" evidence="5">
    <location>
        <begin position="409"/>
        <end position="441"/>
    </location>
</feature>
<feature type="compositionally biased region" description="Acidic residues" evidence="6">
    <location>
        <begin position="757"/>
        <end position="767"/>
    </location>
</feature>
<evidence type="ECO:0000256" key="1">
    <source>
        <dbReference type="ARBA" id="ARBA00004604"/>
    </source>
</evidence>
<feature type="domain" description="U3 small nucleolar RNA-associated protein 13 C-terminal" evidence="7">
    <location>
        <begin position="704"/>
        <end position="872"/>
    </location>
</feature>
<dbReference type="PROSITE" id="PS50294">
    <property type="entry name" value="WD_REPEATS_REGION"/>
    <property type="match status" value="5"/>
</dbReference>
<evidence type="ECO:0000256" key="6">
    <source>
        <dbReference type="SAM" id="MobiDB-lite"/>
    </source>
</evidence>
<dbReference type="SMART" id="SM00320">
    <property type="entry name" value="WD40"/>
    <property type="match status" value="11"/>
</dbReference>
<dbReference type="PROSITE" id="PS50082">
    <property type="entry name" value="WD_REPEATS_2"/>
    <property type="match status" value="8"/>
</dbReference>
<dbReference type="EMBL" id="CAUYUJ010007996">
    <property type="protein sequence ID" value="CAK0822557.1"/>
    <property type="molecule type" value="Genomic_DNA"/>
</dbReference>
<evidence type="ECO:0000256" key="5">
    <source>
        <dbReference type="PROSITE-ProRule" id="PRU00221"/>
    </source>
</evidence>
<feature type="region of interest" description="Disordered" evidence="6">
    <location>
        <begin position="914"/>
        <end position="981"/>
    </location>
</feature>
<dbReference type="SUPFAM" id="SSF50978">
    <property type="entry name" value="WD40 repeat-like"/>
    <property type="match status" value="1"/>
</dbReference>
<dbReference type="PANTHER" id="PTHR19854:SF15">
    <property type="entry name" value="TRANSDUCIN BETA-LIKE PROTEIN 3"/>
    <property type="match status" value="1"/>
</dbReference>
<gene>
    <name evidence="8" type="ORF">PCOR1329_LOCUS23549</name>
</gene>
<dbReference type="InterPro" id="IPR011047">
    <property type="entry name" value="Quinoprotein_ADH-like_sf"/>
</dbReference>
<feature type="compositionally biased region" description="Acidic residues" evidence="6">
    <location>
        <begin position="917"/>
        <end position="936"/>
    </location>
</feature>
<dbReference type="CDD" id="cd00200">
    <property type="entry name" value="WD40"/>
    <property type="match status" value="1"/>
</dbReference>
<dbReference type="PANTHER" id="PTHR19854">
    <property type="entry name" value="TRANSDUCIN BETA-LIKE 3"/>
    <property type="match status" value="1"/>
</dbReference>
<dbReference type="PROSITE" id="PS00678">
    <property type="entry name" value="WD_REPEATS_1"/>
    <property type="match status" value="1"/>
</dbReference>
<dbReference type="SUPFAM" id="SSF50998">
    <property type="entry name" value="Quinoprotein alcohol dehydrogenase-like"/>
    <property type="match status" value="1"/>
</dbReference>
<organism evidence="8 9">
    <name type="scientific">Prorocentrum cordatum</name>
    <dbReference type="NCBI Taxonomy" id="2364126"/>
    <lineage>
        <taxon>Eukaryota</taxon>
        <taxon>Sar</taxon>
        <taxon>Alveolata</taxon>
        <taxon>Dinophyceae</taxon>
        <taxon>Prorocentrales</taxon>
        <taxon>Prorocentraceae</taxon>
        <taxon>Prorocentrum</taxon>
    </lineage>
</organism>
<evidence type="ECO:0000259" key="7">
    <source>
        <dbReference type="Pfam" id="PF08625"/>
    </source>
</evidence>
<keyword evidence="4" id="KW-0539">Nucleus</keyword>
<feature type="compositionally biased region" description="Low complexity" evidence="6">
    <location>
        <begin position="938"/>
        <end position="949"/>
    </location>
</feature>
<feature type="repeat" description="WD" evidence="5">
    <location>
        <begin position="189"/>
        <end position="233"/>
    </location>
</feature>
<comment type="caution">
    <text evidence="8">The sequence shown here is derived from an EMBL/GenBank/DDBJ whole genome shotgun (WGS) entry which is preliminary data.</text>
</comment>
<feature type="repeat" description="WD" evidence="5">
    <location>
        <begin position="605"/>
        <end position="646"/>
    </location>
</feature>
<evidence type="ECO:0000256" key="3">
    <source>
        <dbReference type="ARBA" id="ARBA00022737"/>
    </source>
</evidence>
<evidence type="ECO:0000313" key="9">
    <source>
        <dbReference type="Proteomes" id="UP001189429"/>
    </source>
</evidence>
<keyword evidence="9" id="KW-1185">Reference proteome</keyword>
<feature type="repeat" description="WD" evidence="5">
    <location>
        <begin position="148"/>
        <end position="188"/>
    </location>
</feature>
<protein>
    <recommendedName>
        <fullName evidence="7">U3 small nucleolar RNA-associated protein 13 C-terminal domain-containing protein</fullName>
    </recommendedName>
</protein>